<gene>
    <name evidence="4" type="ORF">CC80DRAFT_45481</name>
</gene>
<comment type="similarity">
    <text evidence="1">Belongs to the KNR4/SMI1 family.</text>
</comment>
<dbReference type="Pfam" id="PF09346">
    <property type="entry name" value="SMI1_KNR4"/>
    <property type="match status" value="1"/>
</dbReference>
<protein>
    <submittedName>
        <fullName evidence="4">Cell wall assembly and cell proliferation coordinating protein</fullName>
    </submittedName>
</protein>
<feature type="compositionally biased region" description="Polar residues" evidence="2">
    <location>
        <begin position="92"/>
        <end position="102"/>
    </location>
</feature>
<feature type="compositionally biased region" description="Low complexity" evidence="2">
    <location>
        <begin position="76"/>
        <end position="91"/>
    </location>
</feature>
<dbReference type="SMART" id="SM00860">
    <property type="entry name" value="SMI1_KNR4"/>
    <property type="match status" value="1"/>
</dbReference>
<dbReference type="AlphaFoldDB" id="A0A6A5TYH9"/>
<proteinExistence type="inferred from homology"/>
<dbReference type="PIRSF" id="PIRSF017023">
    <property type="entry name" value="KNR4"/>
    <property type="match status" value="1"/>
</dbReference>
<evidence type="ECO:0000313" key="4">
    <source>
        <dbReference type="EMBL" id="KAF1957488.1"/>
    </source>
</evidence>
<evidence type="ECO:0000256" key="1">
    <source>
        <dbReference type="ARBA" id="ARBA00005303"/>
    </source>
</evidence>
<dbReference type="SUPFAM" id="SSF160631">
    <property type="entry name" value="SMI1/KNR4-like"/>
    <property type="match status" value="1"/>
</dbReference>
<dbReference type="EMBL" id="ML976989">
    <property type="protein sequence ID" value="KAF1957488.1"/>
    <property type="molecule type" value="Genomic_DNA"/>
</dbReference>
<feature type="domain" description="Knr4/Smi1-like" evidence="3">
    <location>
        <begin position="155"/>
        <end position="334"/>
    </location>
</feature>
<dbReference type="InterPro" id="IPR037883">
    <property type="entry name" value="Knr4/Smi1-like_sf"/>
</dbReference>
<dbReference type="GO" id="GO:0070880">
    <property type="term" value="P:fungal-type cell wall beta-glucan biosynthetic process"/>
    <property type="evidence" value="ECO:0007669"/>
    <property type="project" value="TreeGrafter"/>
</dbReference>
<reference evidence="4" key="1">
    <citation type="journal article" date="2020" name="Stud. Mycol.">
        <title>101 Dothideomycetes genomes: a test case for predicting lifestyles and emergence of pathogens.</title>
        <authorList>
            <person name="Haridas S."/>
            <person name="Albert R."/>
            <person name="Binder M."/>
            <person name="Bloem J."/>
            <person name="Labutti K."/>
            <person name="Salamov A."/>
            <person name="Andreopoulos B."/>
            <person name="Baker S."/>
            <person name="Barry K."/>
            <person name="Bills G."/>
            <person name="Bluhm B."/>
            <person name="Cannon C."/>
            <person name="Castanera R."/>
            <person name="Culley D."/>
            <person name="Daum C."/>
            <person name="Ezra D."/>
            <person name="Gonzalez J."/>
            <person name="Henrissat B."/>
            <person name="Kuo A."/>
            <person name="Liang C."/>
            <person name="Lipzen A."/>
            <person name="Lutzoni F."/>
            <person name="Magnuson J."/>
            <person name="Mondo S."/>
            <person name="Nolan M."/>
            <person name="Ohm R."/>
            <person name="Pangilinan J."/>
            <person name="Park H.-J."/>
            <person name="Ramirez L."/>
            <person name="Alfaro M."/>
            <person name="Sun H."/>
            <person name="Tritt A."/>
            <person name="Yoshinaga Y."/>
            <person name="Zwiers L.-H."/>
            <person name="Turgeon B."/>
            <person name="Goodwin S."/>
            <person name="Spatafora J."/>
            <person name="Crous P."/>
            <person name="Grigoriev I."/>
        </authorList>
    </citation>
    <scope>NUCLEOTIDE SEQUENCE</scope>
    <source>
        <strain evidence="4">CBS 675.92</strain>
    </source>
</reference>
<dbReference type="InterPro" id="IPR009203">
    <property type="entry name" value="Knr4/Smi1"/>
</dbReference>
<evidence type="ECO:0000256" key="2">
    <source>
        <dbReference type="SAM" id="MobiDB-lite"/>
    </source>
</evidence>
<dbReference type="InterPro" id="IPR018958">
    <property type="entry name" value="Knr4/Smi1-like_dom"/>
</dbReference>
<organism evidence="4 5">
    <name type="scientific">Byssothecium circinans</name>
    <dbReference type="NCBI Taxonomy" id="147558"/>
    <lineage>
        <taxon>Eukaryota</taxon>
        <taxon>Fungi</taxon>
        <taxon>Dikarya</taxon>
        <taxon>Ascomycota</taxon>
        <taxon>Pezizomycotina</taxon>
        <taxon>Dothideomycetes</taxon>
        <taxon>Pleosporomycetidae</taxon>
        <taxon>Pleosporales</taxon>
        <taxon>Massarineae</taxon>
        <taxon>Massarinaceae</taxon>
        <taxon>Byssothecium</taxon>
    </lineage>
</organism>
<feature type="compositionally biased region" description="Polar residues" evidence="2">
    <location>
        <begin position="509"/>
        <end position="519"/>
    </location>
</feature>
<name>A0A6A5TYH9_9PLEO</name>
<evidence type="ECO:0000313" key="5">
    <source>
        <dbReference type="Proteomes" id="UP000800035"/>
    </source>
</evidence>
<keyword evidence="5" id="KW-1185">Reference proteome</keyword>
<dbReference type="InterPro" id="IPR051873">
    <property type="entry name" value="KNR4/SMI1_regulator"/>
</dbReference>
<feature type="region of interest" description="Disordered" evidence="2">
    <location>
        <begin position="380"/>
        <end position="539"/>
    </location>
</feature>
<feature type="region of interest" description="Disordered" evidence="2">
    <location>
        <begin position="19"/>
        <end position="102"/>
    </location>
</feature>
<accession>A0A6A5TYH9</accession>
<dbReference type="Proteomes" id="UP000800035">
    <property type="component" value="Unassembled WGS sequence"/>
</dbReference>
<feature type="compositionally biased region" description="Basic and acidic residues" evidence="2">
    <location>
        <begin position="496"/>
        <end position="508"/>
    </location>
</feature>
<dbReference type="PANTHER" id="PTHR47432">
    <property type="entry name" value="CELL WALL ASSEMBLY REGULATOR SMI1"/>
    <property type="match status" value="1"/>
</dbReference>
<dbReference type="PANTHER" id="PTHR47432:SF1">
    <property type="entry name" value="CELL WALL ASSEMBLY REGULATOR SMI1"/>
    <property type="match status" value="1"/>
</dbReference>
<feature type="compositionally biased region" description="Low complexity" evidence="2">
    <location>
        <begin position="396"/>
        <end position="418"/>
    </location>
</feature>
<sequence>MAQFIGEQWKTFWHTMTSNDRHASHDSPYRTGRHIPLPQSRHAPLTSVATSGQESRVDLSSAYSHDEPATSNGFIGSPQGPLSPSSPYSPGMRSSLSRQATADSDAFAKTANGEIPMQNFADGLPPAPPVMHSWRRIDRWVEDHYEELLDNLCEGCTSNDVNELEHELDATLPMDVRESLQVHDGQERGGLPTGIIFGCMLLDCEEIVMEWQNWRKVADEYLQPKPDYHKTPQIPVKAFAGASTAAPVAQVQQTSNPLWRQDLQAKQDSQPPNAVQKAYAHPAWIPLARDWGGNYLATDLAPGPTGTWGQIIIFGRDYDCKYVVARSWGAMLAMVADDIASDKVHIDEESGELKLLEFKKKQNLEPPYLEILRWRCDQKYGRKPPKKRPQSTLRVNPNAPGSTGGPSSSAGSSPYGSPVLGPEDRGRSPHRLSQKGKGVSPRAHISSPLARVAEETPQPIRVHTDLDPKAGALEKLISVDTPRPSDEFPARQSIGSDKENKKERKESSLKSPVTKSSPATAAPEKSLVSDSSELKTVEI</sequence>
<feature type="compositionally biased region" description="Basic and acidic residues" evidence="2">
    <location>
        <begin position="19"/>
        <end position="28"/>
    </location>
</feature>
<dbReference type="OrthoDB" id="2305498at2759"/>
<dbReference type="GO" id="GO:0043332">
    <property type="term" value="C:mating projection tip"/>
    <property type="evidence" value="ECO:0007669"/>
    <property type="project" value="TreeGrafter"/>
</dbReference>
<evidence type="ECO:0000259" key="3">
    <source>
        <dbReference type="SMART" id="SM00860"/>
    </source>
</evidence>